<keyword evidence="6" id="KW-1185">Reference proteome</keyword>
<name>A0ABS4NK32_9BACL</name>
<keyword evidence="3 5" id="KW-0067">ATP-binding</keyword>
<dbReference type="PANTHER" id="PTHR24220">
    <property type="entry name" value="IMPORT ATP-BINDING PROTEIN"/>
    <property type="match status" value="1"/>
</dbReference>
<dbReference type="Gene3D" id="3.40.50.300">
    <property type="entry name" value="P-loop containing nucleotide triphosphate hydrolases"/>
    <property type="match status" value="1"/>
</dbReference>
<comment type="caution">
    <text evidence="5">The sequence shown here is derived from an EMBL/GenBank/DDBJ whole genome shotgun (WGS) entry which is preliminary data.</text>
</comment>
<gene>
    <name evidence="5" type="ORF">J2Z70_000005</name>
</gene>
<dbReference type="InterPro" id="IPR003439">
    <property type="entry name" value="ABC_transporter-like_ATP-bd"/>
</dbReference>
<dbReference type="Pfam" id="PF00005">
    <property type="entry name" value="ABC_tran"/>
    <property type="match status" value="1"/>
</dbReference>
<evidence type="ECO:0000256" key="3">
    <source>
        <dbReference type="ARBA" id="ARBA00022840"/>
    </source>
</evidence>
<dbReference type="InterPro" id="IPR015854">
    <property type="entry name" value="ABC_transpr_LolD-like"/>
</dbReference>
<dbReference type="InterPro" id="IPR017911">
    <property type="entry name" value="MacB-like_ATP-bd"/>
</dbReference>
<dbReference type="CDD" id="cd03255">
    <property type="entry name" value="ABC_MJ0796_LolCDE_FtsE"/>
    <property type="match status" value="1"/>
</dbReference>
<accession>A0ABS4NK32</accession>
<dbReference type="GO" id="GO:0005524">
    <property type="term" value="F:ATP binding"/>
    <property type="evidence" value="ECO:0007669"/>
    <property type="project" value="UniProtKB-KW"/>
</dbReference>
<evidence type="ECO:0000256" key="2">
    <source>
        <dbReference type="ARBA" id="ARBA00022741"/>
    </source>
</evidence>
<dbReference type="SUPFAM" id="SSF52540">
    <property type="entry name" value="P-loop containing nucleoside triphosphate hydrolases"/>
    <property type="match status" value="1"/>
</dbReference>
<sequence length="241" mass="26847">MLQIQNLTKQFKVDGRAVPILDIPRWNVEKGERVAITGPSGSGKSTLLHLISGIMSADSGRITVDGQPLHELTEAKRDAFRASAIGYVLQDFHLIPSLTARQNVEIAMTARLPQKERRRIVDGWLEQVGLGGRGRHLPSQLSRGQQQRVAIVRAMINHPPLLLADEPTGSLDWETADEISSLLLELSKAHGYTLIVVTHDLNMAGRFPRRLNIQDINEVRREVLARQRSSFSGIDREGFSL</sequence>
<feature type="domain" description="ABC transporter" evidence="4">
    <location>
        <begin position="2"/>
        <end position="241"/>
    </location>
</feature>
<organism evidence="5 6">
    <name type="scientific">Paenibacillus silagei</name>
    <dbReference type="NCBI Taxonomy" id="1670801"/>
    <lineage>
        <taxon>Bacteria</taxon>
        <taxon>Bacillati</taxon>
        <taxon>Bacillota</taxon>
        <taxon>Bacilli</taxon>
        <taxon>Bacillales</taxon>
        <taxon>Paenibacillaceae</taxon>
        <taxon>Paenibacillus</taxon>
    </lineage>
</organism>
<dbReference type="Proteomes" id="UP000773462">
    <property type="component" value="Unassembled WGS sequence"/>
</dbReference>
<evidence type="ECO:0000259" key="4">
    <source>
        <dbReference type="PROSITE" id="PS50893"/>
    </source>
</evidence>
<dbReference type="SMART" id="SM00382">
    <property type="entry name" value="AAA"/>
    <property type="match status" value="1"/>
</dbReference>
<dbReference type="InterPro" id="IPR027417">
    <property type="entry name" value="P-loop_NTPase"/>
</dbReference>
<dbReference type="InterPro" id="IPR003593">
    <property type="entry name" value="AAA+_ATPase"/>
</dbReference>
<keyword evidence="2" id="KW-0547">Nucleotide-binding</keyword>
<dbReference type="PANTHER" id="PTHR24220:SF659">
    <property type="entry name" value="TRANSPORTER, PUTATIVE-RELATED"/>
    <property type="match status" value="1"/>
</dbReference>
<protein>
    <submittedName>
        <fullName evidence="5">ABC transport system ATP-binding protein</fullName>
    </submittedName>
</protein>
<evidence type="ECO:0000256" key="1">
    <source>
        <dbReference type="ARBA" id="ARBA00022448"/>
    </source>
</evidence>
<keyword evidence="1" id="KW-0813">Transport</keyword>
<reference evidence="5 6" key="1">
    <citation type="submission" date="2021-03" db="EMBL/GenBank/DDBJ databases">
        <title>Genomic Encyclopedia of Type Strains, Phase IV (KMG-IV): sequencing the most valuable type-strain genomes for metagenomic binning, comparative biology and taxonomic classification.</title>
        <authorList>
            <person name="Goeker M."/>
        </authorList>
    </citation>
    <scope>NUCLEOTIDE SEQUENCE [LARGE SCALE GENOMIC DNA]</scope>
    <source>
        <strain evidence="5 6">DSM 101953</strain>
    </source>
</reference>
<evidence type="ECO:0000313" key="5">
    <source>
        <dbReference type="EMBL" id="MBP2109866.1"/>
    </source>
</evidence>
<proteinExistence type="predicted"/>
<evidence type="ECO:0000313" key="6">
    <source>
        <dbReference type="Proteomes" id="UP000773462"/>
    </source>
</evidence>
<dbReference type="EMBL" id="JAGGLV010000001">
    <property type="protein sequence ID" value="MBP2109866.1"/>
    <property type="molecule type" value="Genomic_DNA"/>
</dbReference>
<dbReference type="PROSITE" id="PS50893">
    <property type="entry name" value="ABC_TRANSPORTER_2"/>
    <property type="match status" value="1"/>
</dbReference>